<evidence type="ECO:0000313" key="3">
    <source>
        <dbReference type="Proteomes" id="UP000002640"/>
    </source>
</evidence>
<feature type="compositionally biased region" description="Low complexity" evidence="1">
    <location>
        <begin position="35"/>
        <end position="49"/>
    </location>
</feature>
<evidence type="ECO:0000256" key="1">
    <source>
        <dbReference type="SAM" id="MobiDB-lite"/>
    </source>
</evidence>
<accession>G5A2Q1</accession>
<dbReference type="RefSeq" id="XP_009534802.1">
    <property type="nucleotide sequence ID" value="XM_009536507.1"/>
</dbReference>
<dbReference type="EMBL" id="JH159159">
    <property type="protein sequence ID" value="EGZ09941.1"/>
    <property type="molecule type" value="Genomic_DNA"/>
</dbReference>
<dbReference type="InParanoid" id="G5A2Q1"/>
<reference evidence="2 3" key="1">
    <citation type="journal article" date="2006" name="Science">
        <title>Phytophthora genome sequences uncover evolutionary origins and mechanisms of pathogenesis.</title>
        <authorList>
            <person name="Tyler B.M."/>
            <person name="Tripathy S."/>
            <person name="Zhang X."/>
            <person name="Dehal P."/>
            <person name="Jiang R.H."/>
            <person name="Aerts A."/>
            <person name="Arredondo F.D."/>
            <person name="Baxter L."/>
            <person name="Bensasson D."/>
            <person name="Beynon J.L."/>
            <person name="Chapman J."/>
            <person name="Damasceno C.M."/>
            <person name="Dorrance A.E."/>
            <person name="Dou D."/>
            <person name="Dickerman A.W."/>
            <person name="Dubchak I.L."/>
            <person name="Garbelotto M."/>
            <person name="Gijzen M."/>
            <person name="Gordon S.G."/>
            <person name="Govers F."/>
            <person name="Grunwald N.J."/>
            <person name="Huang W."/>
            <person name="Ivors K.L."/>
            <person name="Jones R.W."/>
            <person name="Kamoun S."/>
            <person name="Krampis K."/>
            <person name="Lamour K.H."/>
            <person name="Lee M.K."/>
            <person name="McDonald W.H."/>
            <person name="Medina M."/>
            <person name="Meijer H.J."/>
            <person name="Nordberg E.K."/>
            <person name="Maclean D.J."/>
            <person name="Ospina-Giraldo M.D."/>
            <person name="Morris P.F."/>
            <person name="Phuntumart V."/>
            <person name="Putnam N.H."/>
            <person name="Rash S."/>
            <person name="Rose J.K."/>
            <person name="Sakihama Y."/>
            <person name="Salamov A.A."/>
            <person name="Savidor A."/>
            <person name="Scheuring C.F."/>
            <person name="Smith B.M."/>
            <person name="Sobral B.W."/>
            <person name="Terry A."/>
            <person name="Torto-Alalibo T.A."/>
            <person name="Win J."/>
            <person name="Xu Z."/>
            <person name="Zhang H."/>
            <person name="Grigoriev I.V."/>
            <person name="Rokhsar D.S."/>
            <person name="Boore J.L."/>
        </authorList>
    </citation>
    <scope>NUCLEOTIDE SEQUENCE [LARGE SCALE GENOMIC DNA]</scope>
    <source>
        <strain evidence="2 3">P6497</strain>
    </source>
</reference>
<keyword evidence="3" id="KW-1185">Reference proteome</keyword>
<feature type="region of interest" description="Disordered" evidence="1">
    <location>
        <begin position="35"/>
        <end position="93"/>
    </location>
</feature>
<sequence length="93" mass="9902">MAPATSSNVETNPTLTVATELEPVVLPPTTLLAAPEDFINPDDPAAVEPVDVDEPLPPHAAATRSTTSVSTDTLEPGMGHRIPWRLPLRQRLS</sequence>
<name>G5A2Q1_PHYSP</name>
<protein>
    <submittedName>
        <fullName evidence="2">Uncharacterized protein</fullName>
    </submittedName>
</protein>
<gene>
    <name evidence="2" type="ORF">PHYSODRAFT_355829</name>
</gene>
<dbReference type="KEGG" id="psoj:PHYSODRAFT_355829"/>
<dbReference type="GeneID" id="20649869"/>
<dbReference type="Proteomes" id="UP000002640">
    <property type="component" value="Unassembled WGS sequence"/>
</dbReference>
<proteinExistence type="predicted"/>
<evidence type="ECO:0000313" key="2">
    <source>
        <dbReference type="EMBL" id="EGZ09941.1"/>
    </source>
</evidence>
<feature type="compositionally biased region" description="Low complexity" evidence="1">
    <location>
        <begin position="60"/>
        <end position="73"/>
    </location>
</feature>
<dbReference type="SMR" id="G5A2Q1"/>
<dbReference type="AlphaFoldDB" id="G5A2Q1"/>
<organism evidence="2 3">
    <name type="scientific">Phytophthora sojae (strain P6497)</name>
    <name type="common">Soybean stem and root rot agent</name>
    <name type="synonym">Phytophthora megasperma f. sp. glycines</name>
    <dbReference type="NCBI Taxonomy" id="1094619"/>
    <lineage>
        <taxon>Eukaryota</taxon>
        <taxon>Sar</taxon>
        <taxon>Stramenopiles</taxon>
        <taxon>Oomycota</taxon>
        <taxon>Peronosporomycetes</taxon>
        <taxon>Peronosporales</taxon>
        <taxon>Peronosporaceae</taxon>
        <taxon>Phytophthora</taxon>
    </lineage>
</organism>